<keyword evidence="1" id="KW-1134">Transmembrane beta strand</keyword>
<dbReference type="Pfam" id="PF08479">
    <property type="entry name" value="POTRA_2"/>
    <property type="match status" value="1"/>
</dbReference>
<evidence type="ECO:0000256" key="2">
    <source>
        <dbReference type="ARBA" id="ARBA00022692"/>
    </source>
</evidence>
<keyword evidence="1" id="KW-0472">Membrane</keyword>
<dbReference type="PANTHER" id="PTHR34597">
    <property type="entry name" value="SLR1661 PROTEIN"/>
    <property type="match status" value="1"/>
</dbReference>
<dbReference type="GO" id="GO:0046819">
    <property type="term" value="P:protein secretion by the type V secretion system"/>
    <property type="evidence" value="ECO:0007669"/>
    <property type="project" value="TreeGrafter"/>
</dbReference>
<evidence type="ECO:0000313" key="6">
    <source>
        <dbReference type="EMBL" id="KPH85984.1"/>
    </source>
</evidence>
<dbReference type="GO" id="GO:0008320">
    <property type="term" value="F:protein transmembrane transporter activity"/>
    <property type="evidence" value="ECO:0007669"/>
    <property type="project" value="TreeGrafter"/>
</dbReference>
<feature type="domain" description="Polypeptide-transport-associated ShlB-type" evidence="5">
    <location>
        <begin position="62"/>
        <end position="133"/>
    </location>
</feature>
<comment type="caution">
    <text evidence="6">The sequence shown here is derived from an EMBL/GenBank/DDBJ whole genome shotgun (WGS) entry which is preliminary data.</text>
</comment>
<proteinExistence type="predicted"/>
<evidence type="ECO:0000313" key="7">
    <source>
        <dbReference type="Proteomes" id="UP000031553"/>
    </source>
</evidence>
<evidence type="ECO:0000259" key="4">
    <source>
        <dbReference type="Pfam" id="PF03865"/>
    </source>
</evidence>
<dbReference type="AlphaFoldDB" id="A0A0N0MEU1"/>
<evidence type="ECO:0000256" key="3">
    <source>
        <dbReference type="ARBA" id="ARBA00023237"/>
    </source>
</evidence>
<evidence type="ECO:0000256" key="1">
    <source>
        <dbReference type="ARBA" id="ARBA00022452"/>
    </source>
</evidence>
<name>A0A0N0MEU1_9PROT</name>
<dbReference type="EMBL" id="JUFX02000215">
    <property type="protein sequence ID" value="KPH85984.1"/>
    <property type="molecule type" value="Genomic_DNA"/>
</dbReference>
<dbReference type="InterPro" id="IPR005565">
    <property type="entry name" value="Hemolysn_activator_HlyB_C"/>
</dbReference>
<organism evidence="6 7">
    <name type="scientific">Komagataeibacter intermedius AF2</name>
    <dbReference type="NCBI Taxonomy" id="1458464"/>
    <lineage>
        <taxon>Bacteria</taxon>
        <taxon>Pseudomonadati</taxon>
        <taxon>Pseudomonadota</taxon>
        <taxon>Alphaproteobacteria</taxon>
        <taxon>Acetobacterales</taxon>
        <taxon>Acetobacteraceae</taxon>
        <taxon>Komagataeibacter</taxon>
    </lineage>
</organism>
<accession>A0A0N0MEU1</accession>
<reference evidence="6 7" key="1">
    <citation type="submission" date="2015-07" db="EMBL/GenBank/DDBJ databases">
        <title>Draft Genome Sequence of Komagataeibacter intermedius Strain AF2, Isolated from Kombucha Tea.</title>
        <authorList>
            <person name="Santos R.A."/>
            <person name="Berretta A.A."/>
            <person name="Barud H.S."/>
            <person name="Ribeiro S.J."/>
            <person name="Gonzalez-Garcia L.N."/>
            <person name="Zucchi T.D."/>
            <person name="Goldman G.H."/>
            <person name="Riano-Pachon D.M."/>
        </authorList>
    </citation>
    <scope>NUCLEOTIDE SEQUENCE [LARGE SCALE GENOMIC DNA]</scope>
    <source>
        <strain evidence="6 7">AF2</strain>
    </source>
</reference>
<feature type="domain" description="Haemolysin activator HlyB C-terminal" evidence="4">
    <location>
        <begin position="205"/>
        <end position="521"/>
    </location>
</feature>
<sequence>MGACSAVLFFHAPARAQSTPAVLQAAPAPAQLAPAQPTFEHTVPVTREMGHEARLPALSLMVRSVAFVGAGAFSQSVLERFGRGFAGQRVSLHTLEQTRMALLRLYRDHGFVLTTVSMKIDRDANVRFVVTEGYIASVRLGHDIGPAGVKVLAILQHLVDRRPLANVEMEHWLLLAQQVAGVSLRAMVQSANREPGALALVADVSRQAVSAMISADNRGYDATGPEEGLVVVHLNSFTSLGEQTDLVYYHTNGNTDNFGQLTESVFLGSGGLQFHAYGGMGRASPSGVLRDLDYHSQVVSYGASLSYPVLLGRRQALTTRLSLDARDVAISAEGGPLSQDSMRVARGSASYAWQDIWLGGTRTGVSTVDLTGSQGLPFMGSSANGRAAPPGGRDRARFDFRKISIALSRSQVLAAPWQGASVVLRGAAGGQYSGAVLPTAEEFYLGGQSFTRGYYSGQVAGDKTAYATAELQLNTTANVALFRHNFDIRSQLYGFYDWGQAWSNQAGGSNPRLASAGVGVKIGFGHNFQMQGEFVHRMTTRLDYEGLGTQSLGHTMLYWGATALY</sequence>
<gene>
    <name evidence="6" type="ORF">GLUCOINTEAF2_0203021</name>
</gene>
<dbReference type="Proteomes" id="UP000031553">
    <property type="component" value="Unassembled WGS sequence"/>
</dbReference>
<dbReference type="GO" id="GO:0098046">
    <property type="term" value="C:type V protein secretion system complex"/>
    <property type="evidence" value="ECO:0007669"/>
    <property type="project" value="TreeGrafter"/>
</dbReference>
<dbReference type="Gene3D" id="2.40.160.50">
    <property type="entry name" value="membrane protein fhac: a member of the omp85/tpsb transporter family"/>
    <property type="match status" value="1"/>
</dbReference>
<dbReference type="InterPro" id="IPR013686">
    <property type="entry name" value="Polypept-transport_assoc_ShlB"/>
</dbReference>
<keyword evidence="2" id="KW-0812">Transmembrane</keyword>
<keyword evidence="3" id="KW-0998">Cell outer membrane</keyword>
<dbReference type="InterPro" id="IPR051544">
    <property type="entry name" value="TPS_OM_transporter"/>
</dbReference>
<dbReference type="Gene3D" id="3.10.20.310">
    <property type="entry name" value="membrane protein fhac"/>
    <property type="match status" value="1"/>
</dbReference>
<dbReference type="PANTHER" id="PTHR34597:SF6">
    <property type="entry name" value="BLR6126 PROTEIN"/>
    <property type="match status" value="1"/>
</dbReference>
<protein>
    <submittedName>
        <fullName evidence="6">Peptide ABC transporter permease</fullName>
    </submittedName>
</protein>
<evidence type="ECO:0000259" key="5">
    <source>
        <dbReference type="Pfam" id="PF08479"/>
    </source>
</evidence>
<dbReference type="Pfam" id="PF03865">
    <property type="entry name" value="ShlB"/>
    <property type="match status" value="1"/>
</dbReference>